<dbReference type="AlphaFoldDB" id="A0A4Q9FRD9"/>
<evidence type="ECO:0000313" key="3">
    <source>
        <dbReference type="Proteomes" id="UP000292372"/>
    </source>
</evidence>
<dbReference type="EMBL" id="SIRS01000001">
    <property type="protein sequence ID" value="TBN18493.1"/>
    <property type="molecule type" value="Genomic_DNA"/>
</dbReference>
<name>A0A4Q9FRD9_9FLAO</name>
<sequence length="237" mass="27085">MKKYSILLLIISILACSKTPKDLVVKANIKGLKKGTVYLKRVMDTILITEDSIVVNGNSEFELYANLDEPDLFFLHLDKNSKEDERINFFADKGVIEINTTLKRFVTDASIEGSEHQKILEDYQKLMSRLNNRNLDLIKENFEARKTGDTAIINAVEEKQISLLKSKYLQTVNFALKHSDSEVSPYLALAEIYDANINLLDTINKSLTPKIQDSKYGKKLHEFIEERKKSAAEQKKP</sequence>
<dbReference type="OrthoDB" id="1143206at2"/>
<dbReference type="RefSeq" id="WP_130935011.1">
    <property type="nucleotide sequence ID" value="NZ_BMEE01000001.1"/>
</dbReference>
<organism evidence="2 3">
    <name type="scientific">Hyunsoonleella pacifica</name>
    <dbReference type="NCBI Taxonomy" id="1080224"/>
    <lineage>
        <taxon>Bacteria</taxon>
        <taxon>Pseudomonadati</taxon>
        <taxon>Bacteroidota</taxon>
        <taxon>Flavobacteriia</taxon>
        <taxon>Flavobacteriales</taxon>
        <taxon>Flavobacteriaceae</taxon>
    </lineage>
</organism>
<keyword evidence="3" id="KW-1185">Reference proteome</keyword>
<comment type="caution">
    <text evidence="2">The sequence shown here is derived from an EMBL/GenBank/DDBJ whole genome shotgun (WGS) entry which is preliminary data.</text>
</comment>
<protein>
    <submittedName>
        <fullName evidence="2">DUF4369 domain-containing protein</fullName>
    </submittedName>
</protein>
<dbReference type="Proteomes" id="UP000292372">
    <property type="component" value="Unassembled WGS sequence"/>
</dbReference>
<accession>A0A4Q9FRD9</accession>
<gene>
    <name evidence="2" type="ORF">EYD46_00035</name>
</gene>
<feature type="domain" description="DUF4369" evidence="1">
    <location>
        <begin position="24"/>
        <end position="118"/>
    </location>
</feature>
<dbReference type="PROSITE" id="PS51257">
    <property type="entry name" value="PROKAR_LIPOPROTEIN"/>
    <property type="match status" value="1"/>
</dbReference>
<dbReference type="Pfam" id="PF14289">
    <property type="entry name" value="DUF4369"/>
    <property type="match status" value="1"/>
</dbReference>
<evidence type="ECO:0000259" key="1">
    <source>
        <dbReference type="Pfam" id="PF14289"/>
    </source>
</evidence>
<reference evidence="2 3" key="1">
    <citation type="journal article" date="2015" name="Int. J. Syst. Evol. Microbiol.">
        <title>Hyunsoonleella pacifica sp. nov., isolated from seawater of South Pacific Gyre.</title>
        <authorList>
            <person name="Gao X."/>
            <person name="Zhang Z."/>
            <person name="Dai X."/>
            <person name="Zhang X.H."/>
        </authorList>
    </citation>
    <scope>NUCLEOTIDE SEQUENCE [LARGE SCALE GENOMIC DNA]</scope>
    <source>
        <strain evidence="2 3">SW033</strain>
    </source>
</reference>
<dbReference type="InterPro" id="IPR025380">
    <property type="entry name" value="DUF4369"/>
</dbReference>
<evidence type="ECO:0000313" key="2">
    <source>
        <dbReference type="EMBL" id="TBN18493.1"/>
    </source>
</evidence>
<proteinExistence type="predicted"/>